<reference evidence="2 3" key="1">
    <citation type="submission" date="2024-02" db="EMBL/GenBank/DDBJ databases">
        <authorList>
            <person name="Chen Y."/>
            <person name="Shah S."/>
            <person name="Dougan E. K."/>
            <person name="Thang M."/>
            <person name="Chan C."/>
        </authorList>
    </citation>
    <scope>NUCLEOTIDE SEQUENCE [LARGE SCALE GENOMIC DNA]</scope>
</reference>
<feature type="region of interest" description="Disordered" evidence="1">
    <location>
        <begin position="91"/>
        <end position="128"/>
    </location>
</feature>
<feature type="compositionally biased region" description="Low complexity" evidence="1">
    <location>
        <begin position="97"/>
        <end position="112"/>
    </location>
</feature>
<protein>
    <recommendedName>
        <fullName evidence="4">Mediator of RNA polymerase II transcription subunit 6</fullName>
    </recommendedName>
</protein>
<dbReference type="Proteomes" id="UP001642484">
    <property type="component" value="Unassembled WGS sequence"/>
</dbReference>
<evidence type="ECO:0008006" key="4">
    <source>
        <dbReference type="Google" id="ProtNLM"/>
    </source>
</evidence>
<evidence type="ECO:0000313" key="2">
    <source>
        <dbReference type="EMBL" id="CAK9024034.1"/>
    </source>
</evidence>
<comment type="caution">
    <text evidence="2">The sequence shown here is derived from an EMBL/GenBank/DDBJ whole genome shotgun (WGS) entry which is preliminary data.</text>
</comment>
<gene>
    <name evidence="2" type="ORF">CCMP2556_LOCUS15458</name>
</gene>
<keyword evidence="3" id="KW-1185">Reference proteome</keyword>
<dbReference type="EMBL" id="CAXAMN010008113">
    <property type="protein sequence ID" value="CAK9024034.1"/>
    <property type="molecule type" value="Genomic_DNA"/>
</dbReference>
<evidence type="ECO:0000313" key="3">
    <source>
        <dbReference type="Proteomes" id="UP001642484"/>
    </source>
</evidence>
<name>A0ABP0KBU0_9DINO</name>
<organism evidence="2 3">
    <name type="scientific">Durusdinium trenchii</name>
    <dbReference type="NCBI Taxonomy" id="1381693"/>
    <lineage>
        <taxon>Eukaryota</taxon>
        <taxon>Sar</taxon>
        <taxon>Alveolata</taxon>
        <taxon>Dinophyceae</taxon>
        <taxon>Suessiales</taxon>
        <taxon>Symbiodiniaceae</taxon>
        <taxon>Durusdinium</taxon>
    </lineage>
</organism>
<evidence type="ECO:0000256" key="1">
    <source>
        <dbReference type="SAM" id="MobiDB-lite"/>
    </source>
</evidence>
<sequence length="165" mass="17346">MTSAMEGSSEGYPDTDEEAYFPETAYHLPPWPCDNTELLRAYLLSSYGVPHVPGGTVELASTPSNTELDLTSRVSSGSNDDALIASILEEEVGKAKSGGSTPSTPSTVGARGRPPRARKARPVAATKDSMDQLHARAFAIGALALERARAMVKPAQSSSATLLVQ</sequence>
<proteinExistence type="predicted"/>
<accession>A0ABP0KBU0</accession>